<dbReference type="InterPro" id="IPR050409">
    <property type="entry name" value="E3_ubiq-protein_ligase"/>
</dbReference>
<dbReference type="KEGG" id="gtt:GUITHDRAFT_74362"/>
<evidence type="ECO:0000313" key="8">
    <source>
        <dbReference type="EMBL" id="EKX41972.1"/>
    </source>
</evidence>
<dbReference type="Pfam" id="PF00632">
    <property type="entry name" value="HECT"/>
    <property type="match status" value="1"/>
</dbReference>
<dbReference type="InterPro" id="IPR035983">
    <property type="entry name" value="Hect_E3_ubiquitin_ligase"/>
</dbReference>
<sequence length="147" mass="16636">ALVEGFYSIIPEELLEPFDENELELMLCGTPEVSVEDLKRNTQYPRMTNPLGVPVIQWFWQCVENMSNEDRARLLQFVTGSSQVPSGGFQTLEPKFNVQLNFAPPSHLPVSHTCFNTIELPDYRSFEQLQDRLALALKEGAEGFGEA</sequence>
<dbReference type="eggNOG" id="KOG0939">
    <property type="taxonomic scope" value="Eukaryota"/>
</dbReference>
<dbReference type="PROSITE" id="PS50237">
    <property type="entry name" value="HECT"/>
    <property type="match status" value="1"/>
</dbReference>
<dbReference type="InterPro" id="IPR000569">
    <property type="entry name" value="HECT_dom"/>
</dbReference>
<dbReference type="SUPFAM" id="SSF56204">
    <property type="entry name" value="Hect, E3 ligase catalytic domain"/>
    <property type="match status" value="1"/>
</dbReference>
<feature type="domain" description="HECT" evidence="7">
    <location>
        <begin position="1"/>
        <end position="147"/>
    </location>
</feature>
<reference evidence="8" key="1">
    <citation type="journal article" date="2012" name="Nature">
        <title>Algal genomes reveal evolutionary mosaicism and the fate of nucleomorphs.</title>
        <authorList>
            <consortium name="DOE Joint Genome Institute"/>
            <person name="Curtis B.A."/>
            <person name="Tanifuji G."/>
            <person name="Burki F."/>
            <person name="Gruber A."/>
            <person name="Irimia M."/>
            <person name="Maruyama S."/>
            <person name="Arias M.C."/>
            <person name="Ball S.G."/>
            <person name="Gile G.H."/>
            <person name="Hirakawa Y."/>
            <person name="Hopkins J.F."/>
            <person name="Kuo A."/>
            <person name="Rensing S.A."/>
            <person name="Schmutz J."/>
            <person name="Symeonidi A."/>
            <person name="Elias M."/>
            <person name="Eveleigh R.J."/>
            <person name="Herman E.K."/>
            <person name="Klute M.J."/>
            <person name="Nakayama T."/>
            <person name="Obornik M."/>
            <person name="Reyes-Prieto A."/>
            <person name="Armbrust E.V."/>
            <person name="Aves S.J."/>
            <person name="Beiko R.G."/>
            <person name="Coutinho P."/>
            <person name="Dacks J.B."/>
            <person name="Durnford D.G."/>
            <person name="Fast N.M."/>
            <person name="Green B.R."/>
            <person name="Grisdale C.J."/>
            <person name="Hempel F."/>
            <person name="Henrissat B."/>
            <person name="Hoppner M.P."/>
            <person name="Ishida K."/>
            <person name="Kim E."/>
            <person name="Koreny L."/>
            <person name="Kroth P.G."/>
            <person name="Liu Y."/>
            <person name="Malik S.B."/>
            <person name="Maier U.G."/>
            <person name="McRose D."/>
            <person name="Mock T."/>
            <person name="Neilson J.A."/>
            <person name="Onodera N.T."/>
            <person name="Poole A.M."/>
            <person name="Pritham E.J."/>
            <person name="Richards T.A."/>
            <person name="Rocap G."/>
            <person name="Roy S.W."/>
            <person name="Sarai C."/>
            <person name="Schaack S."/>
            <person name="Shirato S."/>
            <person name="Slamovits C.H."/>
            <person name="Spencer D.F."/>
            <person name="Suzuki S."/>
            <person name="Worden A.Z."/>
            <person name="Zauner S."/>
            <person name="Barry K."/>
            <person name="Bell C."/>
            <person name="Bharti A.K."/>
            <person name="Crow J.A."/>
            <person name="Grimwood J."/>
            <person name="Kramer R."/>
            <person name="Lindquist E."/>
            <person name="Lucas S."/>
            <person name="Salamov A."/>
            <person name="McFadden G.I."/>
            <person name="Lane C.E."/>
            <person name="Keeling P.J."/>
            <person name="Gray M.W."/>
            <person name="Grigoriev I.V."/>
            <person name="Archibald J.M."/>
        </authorList>
    </citation>
    <scope>NUCLEOTIDE SEQUENCE</scope>
    <source>
        <strain evidence="8">CCMP2712</strain>
    </source>
</reference>
<dbReference type="FunFam" id="3.30.2410.10:FF:000009">
    <property type="entry name" value="Probable E3 ubiquitin-protein ligase HECTD2"/>
    <property type="match status" value="1"/>
</dbReference>
<dbReference type="HOGENOM" id="CLU_002173_4_1_1"/>
<dbReference type="PaxDb" id="55529-EKX41972"/>
<dbReference type="RefSeq" id="XP_005828952.1">
    <property type="nucleotide sequence ID" value="XM_005828895.1"/>
</dbReference>
<feature type="active site" description="Glycyl thioester intermediate" evidence="6">
    <location>
        <position position="114"/>
    </location>
</feature>
<dbReference type="STRING" id="905079.L1J0Y2"/>
<feature type="non-terminal residue" evidence="8">
    <location>
        <position position="147"/>
    </location>
</feature>
<organism evidence="8">
    <name type="scientific">Guillardia theta (strain CCMP2712)</name>
    <name type="common">Cryptophyte</name>
    <dbReference type="NCBI Taxonomy" id="905079"/>
    <lineage>
        <taxon>Eukaryota</taxon>
        <taxon>Cryptophyceae</taxon>
        <taxon>Pyrenomonadales</taxon>
        <taxon>Geminigeraceae</taxon>
        <taxon>Guillardia</taxon>
    </lineage>
</organism>
<evidence type="ECO:0000256" key="3">
    <source>
        <dbReference type="ARBA" id="ARBA00012485"/>
    </source>
</evidence>
<dbReference type="GO" id="GO:0006511">
    <property type="term" value="P:ubiquitin-dependent protein catabolic process"/>
    <property type="evidence" value="ECO:0007669"/>
    <property type="project" value="TreeGrafter"/>
</dbReference>
<keyword evidence="4" id="KW-0808">Transferase</keyword>
<evidence type="ECO:0000259" key="7">
    <source>
        <dbReference type="PROSITE" id="PS50237"/>
    </source>
</evidence>
<dbReference type="EMBL" id="JH993020">
    <property type="protein sequence ID" value="EKX41972.1"/>
    <property type="molecule type" value="Genomic_DNA"/>
</dbReference>
<name>L1J0Y2_GUITC</name>
<dbReference type="GO" id="GO:0061630">
    <property type="term" value="F:ubiquitin protein ligase activity"/>
    <property type="evidence" value="ECO:0007669"/>
    <property type="project" value="UniProtKB-EC"/>
</dbReference>
<dbReference type="GO" id="GO:0005737">
    <property type="term" value="C:cytoplasm"/>
    <property type="evidence" value="ECO:0007669"/>
    <property type="project" value="TreeGrafter"/>
</dbReference>
<dbReference type="GO" id="GO:0016567">
    <property type="term" value="P:protein ubiquitination"/>
    <property type="evidence" value="ECO:0007669"/>
    <property type="project" value="TreeGrafter"/>
</dbReference>
<comment type="catalytic activity">
    <reaction evidence="1">
        <text>S-ubiquitinyl-[E2 ubiquitin-conjugating enzyme]-L-cysteine + [acceptor protein]-L-lysine = [E2 ubiquitin-conjugating enzyme]-L-cysteine + N(6)-ubiquitinyl-[acceptor protein]-L-lysine.</text>
        <dbReference type="EC" id="2.3.2.26"/>
    </reaction>
</comment>
<protein>
    <recommendedName>
        <fullName evidence="3">HECT-type E3 ubiquitin transferase</fullName>
        <ecNumber evidence="3">2.3.2.26</ecNumber>
    </recommendedName>
</protein>
<dbReference type="SMART" id="SM00119">
    <property type="entry name" value="HECTc"/>
    <property type="match status" value="1"/>
</dbReference>
<evidence type="ECO:0000256" key="1">
    <source>
        <dbReference type="ARBA" id="ARBA00000885"/>
    </source>
</evidence>
<dbReference type="OrthoDB" id="423283at2759"/>
<evidence type="ECO:0000256" key="5">
    <source>
        <dbReference type="ARBA" id="ARBA00022786"/>
    </source>
</evidence>
<dbReference type="Gene3D" id="3.30.2410.10">
    <property type="entry name" value="Hect, E3 ligase catalytic domain"/>
    <property type="match status" value="1"/>
</dbReference>
<evidence type="ECO:0000256" key="4">
    <source>
        <dbReference type="ARBA" id="ARBA00022679"/>
    </source>
</evidence>
<proteinExistence type="predicted"/>
<dbReference type="EC" id="2.3.2.26" evidence="3"/>
<keyword evidence="5 6" id="KW-0833">Ubl conjugation pathway</keyword>
<dbReference type="PANTHER" id="PTHR11254">
    <property type="entry name" value="HECT DOMAIN UBIQUITIN-PROTEIN LIGASE"/>
    <property type="match status" value="1"/>
</dbReference>
<accession>L1J0Y2</accession>
<evidence type="ECO:0000256" key="2">
    <source>
        <dbReference type="ARBA" id="ARBA00004906"/>
    </source>
</evidence>
<evidence type="ECO:0000256" key="6">
    <source>
        <dbReference type="PROSITE-ProRule" id="PRU00104"/>
    </source>
</evidence>
<dbReference type="AlphaFoldDB" id="L1J0Y2"/>
<comment type="pathway">
    <text evidence="2">Protein modification; protein ubiquitination.</text>
</comment>
<dbReference type="PANTHER" id="PTHR11254:SF440">
    <property type="entry name" value="E3 UBIQUITIN-PROTEIN LIGASE NEDD-4"/>
    <property type="match status" value="1"/>
</dbReference>
<gene>
    <name evidence="8" type="ORF">GUITHDRAFT_74362</name>
</gene>
<dbReference type="GeneID" id="17298509"/>